<feature type="region of interest" description="Disordered" evidence="1">
    <location>
        <begin position="77"/>
        <end position="103"/>
    </location>
</feature>
<accession>A0A8T0GZ88</accession>
<keyword evidence="4" id="KW-1185">Reference proteome</keyword>
<dbReference type="AlphaFoldDB" id="A0A8T0GZ88"/>
<protein>
    <submittedName>
        <fullName evidence="3">Uncharacterized protein</fullName>
    </submittedName>
</protein>
<sequence length="127" mass="12040">MLPLLGAAVAIVVFEATAILMSTGMCVFNQSKLKRRNGKRFKGDLVYGNGYPRSVRENGVGAAGVIFASGGIGDGENGYRGNGGDSGPGAGSGVGGGTDGGDNGGDDGGGDGCDCGGGGCGGGCGGD</sequence>
<keyword evidence="2" id="KW-0472">Membrane</keyword>
<evidence type="ECO:0000313" key="3">
    <source>
        <dbReference type="EMBL" id="KAG0564966.1"/>
    </source>
</evidence>
<evidence type="ECO:0000256" key="2">
    <source>
        <dbReference type="SAM" id="Phobius"/>
    </source>
</evidence>
<organism evidence="3 4">
    <name type="scientific">Ceratodon purpureus</name>
    <name type="common">Fire moss</name>
    <name type="synonym">Dicranum purpureum</name>
    <dbReference type="NCBI Taxonomy" id="3225"/>
    <lineage>
        <taxon>Eukaryota</taxon>
        <taxon>Viridiplantae</taxon>
        <taxon>Streptophyta</taxon>
        <taxon>Embryophyta</taxon>
        <taxon>Bryophyta</taxon>
        <taxon>Bryophytina</taxon>
        <taxon>Bryopsida</taxon>
        <taxon>Dicranidae</taxon>
        <taxon>Pseudoditrichales</taxon>
        <taxon>Ditrichaceae</taxon>
        <taxon>Ceratodon</taxon>
    </lineage>
</organism>
<gene>
    <name evidence="3" type="ORF">KC19_8G152900</name>
</gene>
<evidence type="ECO:0000313" key="4">
    <source>
        <dbReference type="Proteomes" id="UP000822688"/>
    </source>
</evidence>
<dbReference type="Proteomes" id="UP000822688">
    <property type="component" value="Chromosome 8"/>
</dbReference>
<keyword evidence="2" id="KW-1133">Transmembrane helix</keyword>
<evidence type="ECO:0000256" key="1">
    <source>
        <dbReference type="SAM" id="MobiDB-lite"/>
    </source>
</evidence>
<feature type="transmembrane region" description="Helical" evidence="2">
    <location>
        <begin position="6"/>
        <end position="28"/>
    </location>
</feature>
<keyword evidence="2" id="KW-0812">Transmembrane</keyword>
<dbReference type="EMBL" id="CM026429">
    <property type="protein sequence ID" value="KAG0564966.1"/>
    <property type="molecule type" value="Genomic_DNA"/>
</dbReference>
<reference evidence="3" key="1">
    <citation type="submission" date="2020-06" db="EMBL/GenBank/DDBJ databases">
        <title>WGS assembly of Ceratodon purpureus strain R40.</title>
        <authorList>
            <person name="Carey S.B."/>
            <person name="Jenkins J."/>
            <person name="Shu S."/>
            <person name="Lovell J.T."/>
            <person name="Sreedasyam A."/>
            <person name="Maumus F."/>
            <person name="Tiley G.P."/>
            <person name="Fernandez-Pozo N."/>
            <person name="Barry K."/>
            <person name="Chen C."/>
            <person name="Wang M."/>
            <person name="Lipzen A."/>
            <person name="Daum C."/>
            <person name="Saski C.A."/>
            <person name="Payton A.C."/>
            <person name="Mcbreen J.C."/>
            <person name="Conrad R.E."/>
            <person name="Kollar L.M."/>
            <person name="Olsson S."/>
            <person name="Huttunen S."/>
            <person name="Landis J.B."/>
            <person name="Wickett N.J."/>
            <person name="Johnson M.G."/>
            <person name="Rensing S.A."/>
            <person name="Grimwood J."/>
            <person name="Schmutz J."/>
            <person name="Mcdaniel S.F."/>
        </authorList>
    </citation>
    <scope>NUCLEOTIDE SEQUENCE</scope>
    <source>
        <strain evidence="3">R40</strain>
    </source>
</reference>
<comment type="caution">
    <text evidence="3">The sequence shown here is derived from an EMBL/GenBank/DDBJ whole genome shotgun (WGS) entry which is preliminary data.</text>
</comment>
<proteinExistence type="predicted"/>
<name>A0A8T0GZ88_CERPU</name>